<evidence type="ECO:0000313" key="2">
    <source>
        <dbReference type="Proteomes" id="UP001259572"/>
    </source>
</evidence>
<dbReference type="InterPro" id="IPR012675">
    <property type="entry name" value="Beta-grasp_dom_sf"/>
</dbReference>
<dbReference type="Proteomes" id="UP001259572">
    <property type="component" value="Unassembled WGS sequence"/>
</dbReference>
<comment type="caution">
    <text evidence="1">The sequence shown here is derived from an EMBL/GenBank/DDBJ whole genome shotgun (WGS) entry which is preliminary data.</text>
</comment>
<gene>
    <name evidence="1" type="ORF">RQX22_18195</name>
</gene>
<dbReference type="Gene3D" id="3.10.20.30">
    <property type="match status" value="1"/>
</dbReference>
<dbReference type="RefSeq" id="WP_315728455.1">
    <property type="nucleotide sequence ID" value="NZ_JAVUPU010000013.1"/>
</dbReference>
<evidence type="ECO:0000313" key="1">
    <source>
        <dbReference type="EMBL" id="MDT9600894.1"/>
    </source>
</evidence>
<dbReference type="EMBL" id="JAVUPU010000013">
    <property type="protein sequence ID" value="MDT9600894.1"/>
    <property type="molecule type" value="Genomic_DNA"/>
</dbReference>
<organism evidence="1 2">
    <name type="scientific">Sphingosinicella rhizophila</name>
    <dbReference type="NCBI Taxonomy" id="3050082"/>
    <lineage>
        <taxon>Bacteria</taxon>
        <taxon>Pseudomonadati</taxon>
        <taxon>Pseudomonadota</taxon>
        <taxon>Alphaproteobacteria</taxon>
        <taxon>Sphingomonadales</taxon>
        <taxon>Sphingosinicellaceae</taxon>
        <taxon>Sphingosinicella</taxon>
    </lineage>
</organism>
<dbReference type="SUPFAM" id="SSF54285">
    <property type="entry name" value="MoaD/ThiS"/>
    <property type="match status" value="1"/>
</dbReference>
<reference evidence="1 2" key="1">
    <citation type="submission" date="2023-05" db="EMBL/GenBank/DDBJ databases">
        <authorList>
            <person name="Guo Y."/>
        </authorList>
    </citation>
    <scope>NUCLEOTIDE SEQUENCE [LARGE SCALE GENOMIC DNA]</scope>
    <source>
        <strain evidence="1 2">GR2756</strain>
    </source>
</reference>
<sequence length="81" mass="8535">MKILLFGQLGERIGREVDAALASDGCTIAELRHALAEQWPAMTSDLASGALRFAVDQEIVDDSFAISPGQEVALFSVLSGG</sequence>
<accession>A0ABU3QBX6</accession>
<keyword evidence="2" id="KW-1185">Reference proteome</keyword>
<dbReference type="InterPro" id="IPR016155">
    <property type="entry name" value="Mopterin_synth/thiamin_S_b"/>
</dbReference>
<proteinExistence type="predicted"/>
<protein>
    <submittedName>
        <fullName evidence="1">MoaD/ThiS family protein</fullName>
    </submittedName>
</protein>
<name>A0ABU3QBX6_9SPHN</name>
<dbReference type="CDD" id="cd00754">
    <property type="entry name" value="Ubl_MoaD"/>
    <property type="match status" value="1"/>
</dbReference>
<dbReference type="Pfam" id="PF02597">
    <property type="entry name" value="ThiS"/>
    <property type="match status" value="1"/>
</dbReference>
<dbReference type="InterPro" id="IPR003749">
    <property type="entry name" value="ThiS/MoaD-like"/>
</dbReference>